<feature type="binding site" description="axial binding residue" evidence="7">
    <location>
        <position position="447"/>
    </location>
    <ligand>
        <name>heme</name>
        <dbReference type="ChEBI" id="CHEBI:30413"/>
    </ligand>
    <ligandPart>
        <name>Fe</name>
        <dbReference type="ChEBI" id="CHEBI:18248"/>
    </ligandPart>
</feature>
<dbReference type="AlphaFoldDB" id="A0ABD0J1C5"/>
<keyword evidence="5 7" id="KW-0408">Iron</keyword>
<evidence type="ECO:0000256" key="1">
    <source>
        <dbReference type="ARBA" id="ARBA00010617"/>
    </source>
</evidence>
<reference evidence="9 10" key="1">
    <citation type="journal article" date="2023" name="Sci. Data">
        <title>Genome assembly of the Korean intertidal mud-creeper Batillaria attramentaria.</title>
        <authorList>
            <person name="Patra A.K."/>
            <person name="Ho P.T."/>
            <person name="Jun S."/>
            <person name="Lee S.J."/>
            <person name="Kim Y."/>
            <person name="Won Y.J."/>
        </authorList>
    </citation>
    <scope>NUCLEOTIDE SEQUENCE [LARGE SCALE GENOMIC DNA]</scope>
    <source>
        <strain evidence="9">Wonlab-2016</strain>
    </source>
</reference>
<keyword evidence="6 8" id="KW-0503">Monooxygenase</keyword>
<evidence type="ECO:0000256" key="5">
    <source>
        <dbReference type="ARBA" id="ARBA00023004"/>
    </source>
</evidence>
<evidence type="ECO:0000256" key="2">
    <source>
        <dbReference type="ARBA" id="ARBA00022617"/>
    </source>
</evidence>
<comment type="similarity">
    <text evidence="1 8">Belongs to the cytochrome P450 family.</text>
</comment>
<protein>
    <recommendedName>
        <fullName evidence="11">Cytochrome P450</fullName>
    </recommendedName>
</protein>
<dbReference type="SUPFAM" id="SSF48264">
    <property type="entry name" value="Cytochrome P450"/>
    <property type="match status" value="1"/>
</dbReference>
<proteinExistence type="inferred from homology"/>
<dbReference type="PANTHER" id="PTHR24289:SF1">
    <property type="entry name" value="STEROID 17-ALPHA-HYDROXYLASE_17,20 LYASE"/>
    <property type="match status" value="1"/>
</dbReference>
<gene>
    <name evidence="9" type="ORF">BaRGS_00040268</name>
</gene>
<evidence type="ECO:0000256" key="4">
    <source>
        <dbReference type="ARBA" id="ARBA00023002"/>
    </source>
</evidence>
<keyword evidence="10" id="KW-1185">Reference proteome</keyword>
<dbReference type="InterPro" id="IPR001128">
    <property type="entry name" value="Cyt_P450"/>
</dbReference>
<dbReference type="InterPro" id="IPR002401">
    <property type="entry name" value="Cyt_P450_E_grp-I"/>
</dbReference>
<keyword evidence="2 7" id="KW-0349">Heme</keyword>
<dbReference type="PRINTS" id="PR00385">
    <property type="entry name" value="P450"/>
</dbReference>
<evidence type="ECO:0000313" key="10">
    <source>
        <dbReference type="Proteomes" id="UP001519460"/>
    </source>
</evidence>
<dbReference type="Proteomes" id="UP001519460">
    <property type="component" value="Unassembled WGS sequence"/>
</dbReference>
<dbReference type="PANTHER" id="PTHR24289">
    <property type="entry name" value="STEROID 17-ALPHA-HYDROXYLASE/17,20 LYASE"/>
    <property type="match status" value="1"/>
</dbReference>
<evidence type="ECO:0000313" key="9">
    <source>
        <dbReference type="EMBL" id="KAK7446407.1"/>
    </source>
</evidence>
<dbReference type="InterPro" id="IPR036396">
    <property type="entry name" value="Cyt_P450_sf"/>
</dbReference>
<dbReference type="Gene3D" id="1.10.630.10">
    <property type="entry name" value="Cytochrome P450"/>
    <property type="match status" value="1"/>
</dbReference>
<dbReference type="Pfam" id="PF00067">
    <property type="entry name" value="p450"/>
    <property type="match status" value="1"/>
</dbReference>
<evidence type="ECO:0008006" key="11">
    <source>
        <dbReference type="Google" id="ProtNLM"/>
    </source>
</evidence>
<keyword evidence="4 8" id="KW-0560">Oxidoreductase</keyword>
<dbReference type="GO" id="GO:0004497">
    <property type="term" value="F:monooxygenase activity"/>
    <property type="evidence" value="ECO:0007669"/>
    <property type="project" value="UniProtKB-KW"/>
</dbReference>
<dbReference type="PRINTS" id="PR00463">
    <property type="entry name" value="EP450I"/>
</dbReference>
<accession>A0ABD0J1C5</accession>
<comment type="caution">
    <text evidence="9">The sequence shown here is derived from an EMBL/GenBank/DDBJ whole genome shotgun (WGS) entry which is preliminary data.</text>
</comment>
<organism evidence="9 10">
    <name type="scientific">Batillaria attramentaria</name>
    <dbReference type="NCBI Taxonomy" id="370345"/>
    <lineage>
        <taxon>Eukaryota</taxon>
        <taxon>Metazoa</taxon>
        <taxon>Spiralia</taxon>
        <taxon>Lophotrochozoa</taxon>
        <taxon>Mollusca</taxon>
        <taxon>Gastropoda</taxon>
        <taxon>Caenogastropoda</taxon>
        <taxon>Sorbeoconcha</taxon>
        <taxon>Cerithioidea</taxon>
        <taxon>Batillariidae</taxon>
        <taxon>Batillaria</taxon>
    </lineage>
</organism>
<evidence type="ECO:0000256" key="6">
    <source>
        <dbReference type="ARBA" id="ARBA00023033"/>
    </source>
</evidence>
<evidence type="ECO:0000256" key="8">
    <source>
        <dbReference type="RuleBase" id="RU000461"/>
    </source>
</evidence>
<dbReference type="GO" id="GO:0046872">
    <property type="term" value="F:metal ion binding"/>
    <property type="evidence" value="ECO:0007669"/>
    <property type="project" value="UniProtKB-KW"/>
</dbReference>
<dbReference type="EMBL" id="JACVVK020000783">
    <property type="protein sequence ID" value="KAK7446407.1"/>
    <property type="molecule type" value="Genomic_DNA"/>
</dbReference>
<dbReference type="InterPro" id="IPR017972">
    <property type="entry name" value="Cyt_P450_CS"/>
</dbReference>
<dbReference type="PROSITE" id="PS00086">
    <property type="entry name" value="CYTOCHROME_P450"/>
    <property type="match status" value="1"/>
</dbReference>
<evidence type="ECO:0000256" key="3">
    <source>
        <dbReference type="ARBA" id="ARBA00022723"/>
    </source>
</evidence>
<evidence type="ECO:0000256" key="7">
    <source>
        <dbReference type="PIRSR" id="PIRSR602401-1"/>
    </source>
</evidence>
<keyword evidence="3 7" id="KW-0479">Metal-binding</keyword>
<name>A0ABD0J1C5_9CAEN</name>
<sequence>MEGFCVSAVAVLLSGFVAVYALYKLFVSKHINIPPGPRGLQALRSVLHAMKEGNLHKQAWVWSEQYGELVLCRTVMGDFCFLNSARLVREMFASKDLELLTNDRPRTFLGWYALYGYRDVLTDSLSPEWSKKRRLFHQTIRIYGDGMERFESTVQTELRRLVSRIEDSAGEEMDMDDLLSYSLLCVLAVLMSGELPGPESTVPQRMKEFDDAVNDLARPTIDAVLAMFPFLRFVPGTRYREICQTAIAKRDACVNEVFVKAKESHTPGQPRGIADVFLDAQLKKENQWLTDDHIRALFVNILAGGYLTSLQTLKALFLCLAHNPEVTRKLQKEIDVVIGNRPVGIEDRRLLPYTEAVVLETLRYSSITPHAFVHQTRTDVTLDGFSIPKGSMVFPNLWKIDHDPNVWSQPRCFRPERFLDDVTGELLPTTHPVRQSFLPFGVGKRSCPGETFGRTRVFLYVTTLLQKFDILPPVKRELPPPDPELYINGAVLQPRPYSLIFRPRV</sequence>
<comment type="cofactor">
    <cofactor evidence="7">
        <name>heme</name>
        <dbReference type="ChEBI" id="CHEBI:30413"/>
    </cofactor>
</comment>